<protein>
    <recommendedName>
        <fullName evidence="3">DNA-binding protein</fullName>
    </recommendedName>
</protein>
<dbReference type="InterPro" id="IPR009061">
    <property type="entry name" value="DNA-bd_dom_put_sf"/>
</dbReference>
<evidence type="ECO:0000313" key="2">
    <source>
        <dbReference type="Proteomes" id="UP000245802"/>
    </source>
</evidence>
<name>A0A2Z3GUW2_9BACT</name>
<sequence length="109" mass="11959">MSSPDFNAVIERLDRIEAALTRLSPAPRATAAPTAKRLTSGQACETLGVCRNTLRKYAAMGLCSVIRPSGQRGPNKRIYFLPDEIAALALGEDVAREHMARKKRKPRNP</sequence>
<dbReference type="Proteomes" id="UP000245802">
    <property type="component" value="Chromosome"/>
</dbReference>
<proteinExistence type="predicted"/>
<dbReference type="KEGG" id="gog:C1280_01665"/>
<accession>A0A2Z3GUW2</accession>
<dbReference type="RefSeq" id="WP_010045355.1">
    <property type="nucleotide sequence ID" value="NZ_CP025958.1"/>
</dbReference>
<evidence type="ECO:0008006" key="3">
    <source>
        <dbReference type="Google" id="ProtNLM"/>
    </source>
</evidence>
<dbReference type="SUPFAM" id="SSF46955">
    <property type="entry name" value="Putative DNA-binding domain"/>
    <property type="match status" value="1"/>
</dbReference>
<evidence type="ECO:0000313" key="1">
    <source>
        <dbReference type="EMBL" id="AWM35852.1"/>
    </source>
</evidence>
<keyword evidence="2" id="KW-1185">Reference proteome</keyword>
<dbReference type="EMBL" id="CP025958">
    <property type="protein sequence ID" value="AWM35852.1"/>
    <property type="molecule type" value="Genomic_DNA"/>
</dbReference>
<gene>
    <name evidence="1" type="ORF">C1280_01665</name>
</gene>
<reference evidence="1 2" key="1">
    <citation type="submission" date="2018-01" db="EMBL/GenBank/DDBJ databases">
        <title>G. obscuriglobus.</title>
        <authorList>
            <person name="Franke J."/>
            <person name="Blomberg W."/>
            <person name="Selmecki A."/>
        </authorList>
    </citation>
    <scope>NUCLEOTIDE SEQUENCE [LARGE SCALE GENOMIC DNA]</scope>
    <source>
        <strain evidence="1 2">DSM 5831</strain>
    </source>
</reference>
<organism evidence="1 2">
    <name type="scientific">Gemmata obscuriglobus</name>
    <dbReference type="NCBI Taxonomy" id="114"/>
    <lineage>
        <taxon>Bacteria</taxon>
        <taxon>Pseudomonadati</taxon>
        <taxon>Planctomycetota</taxon>
        <taxon>Planctomycetia</taxon>
        <taxon>Gemmatales</taxon>
        <taxon>Gemmataceae</taxon>
        <taxon>Gemmata</taxon>
    </lineage>
</organism>
<dbReference type="AlphaFoldDB" id="A0A2Z3GUW2"/>